<sequence>MSNLSKLIDDMSKPAISNFFNETDRQILLLVIDMSKQFARPYNGDFKAPWLLSDFEATEWVTTNRNREEVVDGAWRNSINVDWAMRLPNGSFLTDPKYRKLLDLNKRIAFLIRSGHVSEVTAPVTWKAIVSVLLQLTRWVVLHESQFRPEEFGFKLLDQFAIDSLLRLHAEGGWAAAQQIPQRLLSRFHKGAYKKPCPQHLFECIYVLPSDAITRITAWLVKNSYYGVVESGANVNKAYLLRERLANDIYESVDSMRVSWKLSAFCRQFEPDFQVGGLLVNIHQKTEFPDQKTKTIQDVVNMGAAEKTLDWISSVTTTILSAHRHIPNLLPEPTSISVRRAHTQALTLTRQSGHSPFIPIDVGLAYFNHAMRFVHVYGDTLVDFYLAVIASAPKSFGSAACNASLSEMCSGPFGRRFTVQIDGDIVPIGGVLGISQFVRSEINYDLLRNQPTLDEALRVLVGACVVCIALMKPSRENELTHLKRDCLRHRSDGYHLKFTLGKSNSGESYQDITRPIPVITAKAIQLLQKLGQGLVDLFDDTRKISGNLFYLPKQREWGALVANTSLLYSHLDVFCDYVGLLPDDLGRRWYLRIHEMRKWFLLLLFWSGKYDVLDAARWIAGHIDASHIYAYIEREFPGEELPKLEAEYAVDRLRALESAGADSARRESGLDALYETVLQHFKVQSLSLVPESEWTDYVVALRQAEGFSLEPHSVSAAGKNKEVVGINVSFVLREKRYE</sequence>
<dbReference type="Proteomes" id="UP000673821">
    <property type="component" value="Unassembled WGS sequence"/>
</dbReference>
<proteinExistence type="predicted"/>
<gene>
    <name evidence="1" type="ORF">R69776_03009</name>
</gene>
<organism evidence="1 2">
    <name type="scientific">Paraburkholderia nemoris</name>
    <dbReference type="NCBI Taxonomy" id="2793076"/>
    <lineage>
        <taxon>Bacteria</taxon>
        <taxon>Pseudomonadati</taxon>
        <taxon>Pseudomonadota</taxon>
        <taxon>Betaproteobacteria</taxon>
        <taxon>Burkholderiales</taxon>
        <taxon>Burkholderiaceae</taxon>
        <taxon>Paraburkholderia</taxon>
    </lineage>
</organism>
<keyword evidence="2" id="KW-1185">Reference proteome</keyword>
<dbReference type="RefSeq" id="WP_200659391.1">
    <property type="nucleotide sequence ID" value="NZ_CAJNBH010000008.1"/>
</dbReference>
<reference evidence="1 2" key="1">
    <citation type="submission" date="2021-02" db="EMBL/GenBank/DDBJ databases">
        <authorList>
            <person name="Vanwijnsberghe S."/>
        </authorList>
    </citation>
    <scope>NUCLEOTIDE SEQUENCE [LARGE SCALE GENOMIC DNA]</scope>
    <source>
        <strain evidence="1 2">R-69776</strain>
    </source>
</reference>
<comment type="caution">
    <text evidence="1">The sequence shown here is derived from an EMBL/GenBank/DDBJ whole genome shotgun (WGS) entry which is preliminary data.</text>
</comment>
<protein>
    <recommendedName>
        <fullName evidence="3">Integrase</fullName>
    </recommendedName>
</protein>
<evidence type="ECO:0008006" key="3">
    <source>
        <dbReference type="Google" id="ProtNLM"/>
    </source>
</evidence>
<dbReference type="EMBL" id="CAJNBH010000008">
    <property type="protein sequence ID" value="CAE6752880.1"/>
    <property type="molecule type" value="Genomic_DNA"/>
</dbReference>
<evidence type="ECO:0000313" key="1">
    <source>
        <dbReference type="EMBL" id="CAE6752880.1"/>
    </source>
</evidence>
<name>A0ABM8RH38_9BURK</name>
<accession>A0ABM8RH38</accession>
<evidence type="ECO:0000313" key="2">
    <source>
        <dbReference type="Proteomes" id="UP000673821"/>
    </source>
</evidence>